<dbReference type="PRINTS" id="PR00146">
    <property type="entry name" value="DHPICSNTHASE"/>
</dbReference>
<evidence type="ECO:0000256" key="5">
    <source>
        <dbReference type="SAM" id="MobiDB-lite"/>
    </source>
</evidence>
<feature type="active site" description="Schiff-base intermediate with substrate" evidence="3">
    <location>
        <position position="178"/>
    </location>
</feature>
<gene>
    <name evidence="6" type="ORF">KBB96_12500</name>
</gene>
<evidence type="ECO:0000256" key="2">
    <source>
        <dbReference type="PIRNR" id="PIRNR001365"/>
    </source>
</evidence>
<dbReference type="CDD" id="cd00408">
    <property type="entry name" value="DHDPS-like"/>
    <property type="match status" value="1"/>
</dbReference>
<sequence>MVAGMATSARSRKSPGPWSGVFPAITTQMHKDGSLDIEGTARHTEVLIKSGISGLVFLGSLGENQSMTAEEKRLVMAEMVKTVKGRVPVLSGVAETSTAEAIRFVKDCEKLGADGYMLMPGMNYKTPDPDETMLHFRTVAKSTGLPIMIYNNPISYGNDITPEMFAKLADVKNFVALKESSGNTRRVTDLHNTIGGRYAIFTGVDDLALESAVLGIDGWVAGTGIAFPEQNQYLWELMQAGEWQKAVEIYRWFTPLLHLDVHIKFVQYIKLCVQEVGLGTEWVRAPRTILKGAERKAVLKVIHDGIANAPKVPKRK</sequence>
<dbReference type="PANTHER" id="PTHR12128">
    <property type="entry name" value="DIHYDRODIPICOLINATE SYNTHASE"/>
    <property type="match status" value="1"/>
</dbReference>
<dbReference type="PIRSF" id="PIRSF001365">
    <property type="entry name" value="DHDPS"/>
    <property type="match status" value="1"/>
</dbReference>
<feature type="binding site" evidence="4">
    <location>
        <position position="220"/>
    </location>
    <ligand>
        <name>pyruvate</name>
        <dbReference type="ChEBI" id="CHEBI:15361"/>
    </ligand>
</feature>
<dbReference type="AlphaFoldDB" id="A0A975G5H1"/>
<protein>
    <submittedName>
        <fullName evidence="6">Dihydrodipicolinate synthase family protein</fullName>
    </submittedName>
</protein>
<name>A0A975G5H1_9BACT</name>
<comment type="similarity">
    <text evidence="2">Belongs to the DapA family.</text>
</comment>
<evidence type="ECO:0000313" key="7">
    <source>
        <dbReference type="Proteomes" id="UP000676169"/>
    </source>
</evidence>
<accession>A0A975G5H1</accession>
<dbReference type="SUPFAM" id="SSF51569">
    <property type="entry name" value="Aldolase"/>
    <property type="match status" value="1"/>
</dbReference>
<dbReference type="InterPro" id="IPR013785">
    <property type="entry name" value="Aldolase_TIM"/>
</dbReference>
<dbReference type="SMART" id="SM01130">
    <property type="entry name" value="DHDPS"/>
    <property type="match status" value="1"/>
</dbReference>
<dbReference type="PANTHER" id="PTHR12128:SF72">
    <property type="entry name" value="DIHYDRODIPICOLINATE SYNTHASE"/>
    <property type="match status" value="1"/>
</dbReference>
<keyword evidence="7" id="KW-1185">Reference proteome</keyword>
<evidence type="ECO:0000256" key="4">
    <source>
        <dbReference type="PIRSR" id="PIRSR001365-2"/>
    </source>
</evidence>
<organism evidence="6 7">
    <name type="scientific">Luteolibacter ambystomatis</name>
    <dbReference type="NCBI Taxonomy" id="2824561"/>
    <lineage>
        <taxon>Bacteria</taxon>
        <taxon>Pseudomonadati</taxon>
        <taxon>Verrucomicrobiota</taxon>
        <taxon>Verrucomicrobiia</taxon>
        <taxon>Verrucomicrobiales</taxon>
        <taxon>Verrucomicrobiaceae</taxon>
        <taxon>Luteolibacter</taxon>
    </lineage>
</organism>
<dbReference type="KEGG" id="lamb:KBB96_12500"/>
<dbReference type="Pfam" id="PF00701">
    <property type="entry name" value="DHDPS"/>
    <property type="match status" value="1"/>
</dbReference>
<evidence type="ECO:0000256" key="3">
    <source>
        <dbReference type="PIRSR" id="PIRSR001365-1"/>
    </source>
</evidence>
<reference evidence="6" key="1">
    <citation type="submission" date="2021-04" db="EMBL/GenBank/DDBJ databases">
        <title>Luteolibacter sp. 32A isolated from the skin of an Anderson's salamander (Ambystoma andersonii).</title>
        <authorList>
            <person name="Spergser J."/>
            <person name="Busse H.-J."/>
        </authorList>
    </citation>
    <scope>NUCLEOTIDE SEQUENCE</scope>
    <source>
        <strain evidence="6">32A</strain>
    </source>
</reference>
<feature type="active site" description="Proton donor/acceptor" evidence="3">
    <location>
        <position position="150"/>
    </location>
</feature>
<dbReference type="InterPro" id="IPR002220">
    <property type="entry name" value="DapA-like"/>
</dbReference>
<evidence type="ECO:0000256" key="1">
    <source>
        <dbReference type="ARBA" id="ARBA00023239"/>
    </source>
</evidence>
<dbReference type="EMBL" id="CP073100">
    <property type="protein sequence ID" value="QUE49692.1"/>
    <property type="molecule type" value="Genomic_DNA"/>
</dbReference>
<dbReference type="GO" id="GO:0008840">
    <property type="term" value="F:4-hydroxy-tetrahydrodipicolinate synthase activity"/>
    <property type="evidence" value="ECO:0007669"/>
    <property type="project" value="TreeGrafter"/>
</dbReference>
<evidence type="ECO:0000313" key="6">
    <source>
        <dbReference type="EMBL" id="QUE49692.1"/>
    </source>
</evidence>
<keyword evidence="1 2" id="KW-0456">Lyase</keyword>
<dbReference type="Proteomes" id="UP000676169">
    <property type="component" value="Chromosome"/>
</dbReference>
<dbReference type="Gene3D" id="3.20.20.70">
    <property type="entry name" value="Aldolase class I"/>
    <property type="match status" value="1"/>
</dbReference>
<proteinExistence type="inferred from homology"/>
<feature type="region of interest" description="Disordered" evidence="5">
    <location>
        <begin position="1"/>
        <end position="20"/>
    </location>
</feature>